<dbReference type="RefSeq" id="WP_305732874.1">
    <property type="nucleotide sequence ID" value="NZ_OW150024.1"/>
</dbReference>
<reference evidence="1 2" key="1">
    <citation type="submission" date="2022-03" db="EMBL/GenBank/DDBJ databases">
        <authorList>
            <person name="Koch H."/>
        </authorList>
    </citation>
    <scope>NUCLEOTIDE SEQUENCE [LARGE SCALE GENOMIC DNA]</scope>
    <source>
        <strain evidence="1 2">G1</strain>
    </source>
</reference>
<evidence type="ECO:0000313" key="2">
    <source>
        <dbReference type="Proteomes" id="UP001295463"/>
    </source>
</evidence>
<sequence length="117" mass="12353">MSTPVPIIPSEQKPVVADSITITGIFASSSISKTSGHQTVLVLSGGKPTKVRSFYADPSLSRLVSGSFVKVVAHEIEYVMSDFNGLSYGSRRFDIQPVQSNTTAVPQGGPALEKKAA</sequence>
<organism evidence="1 2">
    <name type="scientific">Trichlorobacter ammonificans</name>
    <dbReference type="NCBI Taxonomy" id="2916410"/>
    <lineage>
        <taxon>Bacteria</taxon>
        <taxon>Pseudomonadati</taxon>
        <taxon>Thermodesulfobacteriota</taxon>
        <taxon>Desulfuromonadia</taxon>
        <taxon>Geobacterales</taxon>
        <taxon>Geobacteraceae</taxon>
        <taxon>Trichlorobacter</taxon>
    </lineage>
</organism>
<name>A0ABM9DBP3_9BACT</name>
<dbReference type="Proteomes" id="UP001295463">
    <property type="component" value="Chromosome"/>
</dbReference>
<evidence type="ECO:0000313" key="1">
    <source>
        <dbReference type="EMBL" id="CAH2032100.1"/>
    </source>
</evidence>
<dbReference type="EMBL" id="OW150024">
    <property type="protein sequence ID" value="CAH2032100.1"/>
    <property type="molecule type" value="Genomic_DNA"/>
</dbReference>
<accession>A0ABM9DBP3</accession>
<proteinExistence type="predicted"/>
<gene>
    <name evidence="1" type="ORF">GEAMG1_2264</name>
</gene>
<protein>
    <submittedName>
        <fullName evidence="1">Uncharacterized protein</fullName>
    </submittedName>
</protein>
<keyword evidence="2" id="KW-1185">Reference proteome</keyword>